<evidence type="ECO:0000256" key="1">
    <source>
        <dbReference type="ARBA" id="ARBA00004141"/>
    </source>
</evidence>
<feature type="transmembrane region" description="Helical" evidence="5">
    <location>
        <begin position="82"/>
        <end position="100"/>
    </location>
</feature>
<feature type="transmembrane region" description="Helical" evidence="5">
    <location>
        <begin position="172"/>
        <end position="195"/>
    </location>
</feature>
<dbReference type="PANTHER" id="PTHR11662:SF399">
    <property type="entry name" value="FI19708P1-RELATED"/>
    <property type="match status" value="1"/>
</dbReference>
<dbReference type="GO" id="GO:0016020">
    <property type="term" value="C:membrane"/>
    <property type="evidence" value="ECO:0007669"/>
    <property type="project" value="UniProtKB-SubCell"/>
</dbReference>
<feature type="non-terminal residue" evidence="8">
    <location>
        <position position="1"/>
    </location>
</feature>
<keyword evidence="6" id="KW-0732">Signal</keyword>
<feature type="domain" description="Major facilitator superfamily (MFS) profile" evidence="7">
    <location>
        <begin position="11"/>
        <end position="406"/>
    </location>
</feature>
<keyword evidence="2 5" id="KW-0812">Transmembrane</keyword>
<sequence>MAIGLRLVIGVLGAVAVGLFSSHRSSLSVAIVSMAKYNSSATGVRDDSDEGQCWLQSGNNGNSSSQNSNPIIRGEFDWSESLQGVILGASFYAYLITPTIAGRITERFGSKWVTAVSLTVPAILLALIPTAARLHVGALIVVLVIMGLFHGCIFTSLFSLFAHWFTAPERTIAIACLAAGQNVGNLITYPLAGYLCDRGFAGGWPSVFYVISVAHIPWIILWIVCVENTPLISNTKGFTKCSDEELKYIYYNKSSFGAPEKSSSAPWKSIFTSRAVWAVLIGKVCASWGYFLYQTKLPSYELFQGTLVFGVSLLNNGLFNAMTSLAVAVTMALGGPLSAFIIKRFGHRLSRTRIRKIFETTALIGPAVCLAVITGMGCNANGVVGLLITALFLYGFVTGGEFSIYG</sequence>
<organism evidence="8">
    <name type="scientific">Oppiella nova</name>
    <dbReference type="NCBI Taxonomy" id="334625"/>
    <lineage>
        <taxon>Eukaryota</taxon>
        <taxon>Metazoa</taxon>
        <taxon>Ecdysozoa</taxon>
        <taxon>Arthropoda</taxon>
        <taxon>Chelicerata</taxon>
        <taxon>Arachnida</taxon>
        <taxon>Acari</taxon>
        <taxon>Acariformes</taxon>
        <taxon>Sarcoptiformes</taxon>
        <taxon>Oribatida</taxon>
        <taxon>Brachypylina</taxon>
        <taxon>Oppioidea</taxon>
        <taxon>Oppiidae</taxon>
        <taxon>Oppiella</taxon>
    </lineage>
</organism>
<feature type="transmembrane region" description="Helical" evidence="5">
    <location>
        <begin position="112"/>
        <end position="132"/>
    </location>
</feature>
<evidence type="ECO:0000256" key="6">
    <source>
        <dbReference type="SAM" id="SignalP"/>
    </source>
</evidence>
<evidence type="ECO:0000256" key="4">
    <source>
        <dbReference type="ARBA" id="ARBA00023136"/>
    </source>
</evidence>
<feature type="transmembrane region" description="Helical" evidence="5">
    <location>
        <begin position="275"/>
        <end position="293"/>
    </location>
</feature>
<reference evidence="8" key="1">
    <citation type="submission" date="2020-11" db="EMBL/GenBank/DDBJ databases">
        <authorList>
            <person name="Tran Van P."/>
        </authorList>
    </citation>
    <scope>NUCLEOTIDE SEQUENCE</scope>
</reference>
<dbReference type="FunFam" id="1.20.1250.20:FF:000423">
    <property type="entry name" value="Putative inorganic phosphate cotransporter-like Protein"/>
    <property type="match status" value="1"/>
</dbReference>
<dbReference type="Pfam" id="PF07690">
    <property type="entry name" value="MFS_1"/>
    <property type="match status" value="1"/>
</dbReference>
<feature type="transmembrane region" description="Helical" evidence="5">
    <location>
        <begin position="207"/>
        <end position="226"/>
    </location>
</feature>
<keyword evidence="9" id="KW-1185">Reference proteome</keyword>
<evidence type="ECO:0000256" key="3">
    <source>
        <dbReference type="ARBA" id="ARBA00022989"/>
    </source>
</evidence>
<dbReference type="Gene3D" id="1.20.1250.20">
    <property type="entry name" value="MFS general substrate transporter like domains"/>
    <property type="match status" value="1"/>
</dbReference>
<dbReference type="InterPro" id="IPR020846">
    <property type="entry name" value="MFS_dom"/>
</dbReference>
<feature type="transmembrane region" description="Helical" evidence="5">
    <location>
        <begin position="363"/>
        <end position="396"/>
    </location>
</feature>
<dbReference type="SUPFAM" id="SSF103473">
    <property type="entry name" value="MFS general substrate transporter"/>
    <property type="match status" value="1"/>
</dbReference>
<feature type="transmembrane region" description="Helical" evidence="5">
    <location>
        <begin position="138"/>
        <end position="165"/>
    </location>
</feature>
<dbReference type="GO" id="GO:0006820">
    <property type="term" value="P:monoatomic anion transport"/>
    <property type="evidence" value="ECO:0007669"/>
    <property type="project" value="TreeGrafter"/>
</dbReference>
<keyword evidence="3 5" id="KW-1133">Transmembrane helix</keyword>
<dbReference type="GO" id="GO:0022857">
    <property type="term" value="F:transmembrane transporter activity"/>
    <property type="evidence" value="ECO:0007669"/>
    <property type="project" value="InterPro"/>
</dbReference>
<accession>A0A7R9MEU7</accession>
<evidence type="ECO:0000259" key="7">
    <source>
        <dbReference type="PROSITE" id="PS50850"/>
    </source>
</evidence>
<feature type="chain" id="PRO_5035680336" description="Major facilitator superfamily (MFS) profile domain-containing protein" evidence="6">
    <location>
        <begin position="17"/>
        <end position="406"/>
    </location>
</feature>
<gene>
    <name evidence="8" type="ORF">ONB1V03_LOCUS14530</name>
</gene>
<feature type="transmembrane region" description="Helical" evidence="5">
    <location>
        <begin position="318"/>
        <end position="342"/>
    </location>
</feature>
<protein>
    <recommendedName>
        <fullName evidence="7">Major facilitator superfamily (MFS) profile domain-containing protein</fullName>
    </recommendedName>
</protein>
<evidence type="ECO:0000313" key="9">
    <source>
        <dbReference type="Proteomes" id="UP000728032"/>
    </source>
</evidence>
<feature type="signal peptide" evidence="6">
    <location>
        <begin position="1"/>
        <end position="16"/>
    </location>
</feature>
<evidence type="ECO:0000256" key="5">
    <source>
        <dbReference type="SAM" id="Phobius"/>
    </source>
</evidence>
<dbReference type="InterPro" id="IPR011701">
    <property type="entry name" value="MFS"/>
</dbReference>
<dbReference type="AlphaFoldDB" id="A0A7R9MEU7"/>
<evidence type="ECO:0000313" key="8">
    <source>
        <dbReference type="EMBL" id="CAD7657905.1"/>
    </source>
</evidence>
<name>A0A7R9MEU7_9ACAR</name>
<dbReference type="EMBL" id="OC928727">
    <property type="protein sequence ID" value="CAD7657905.1"/>
    <property type="molecule type" value="Genomic_DNA"/>
</dbReference>
<proteinExistence type="predicted"/>
<dbReference type="InterPro" id="IPR036259">
    <property type="entry name" value="MFS_trans_sf"/>
</dbReference>
<dbReference type="InterPro" id="IPR050382">
    <property type="entry name" value="MFS_Na/Anion_cotransporter"/>
</dbReference>
<comment type="subcellular location">
    <subcellularLocation>
        <location evidence="1">Membrane</location>
        <topology evidence="1">Multi-pass membrane protein</topology>
    </subcellularLocation>
</comment>
<dbReference type="PANTHER" id="PTHR11662">
    <property type="entry name" value="SOLUTE CARRIER FAMILY 17"/>
    <property type="match status" value="1"/>
</dbReference>
<dbReference type="PROSITE" id="PS50850">
    <property type="entry name" value="MFS"/>
    <property type="match status" value="1"/>
</dbReference>
<keyword evidence="4 5" id="KW-0472">Membrane</keyword>
<evidence type="ECO:0000256" key="2">
    <source>
        <dbReference type="ARBA" id="ARBA00022692"/>
    </source>
</evidence>
<dbReference type="OrthoDB" id="6493426at2759"/>
<dbReference type="Proteomes" id="UP000728032">
    <property type="component" value="Unassembled WGS sequence"/>
</dbReference>
<dbReference type="EMBL" id="CAJPVJ010013902">
    <property type="protein sequence ID" value="CAG2175091.1"/>
    <property type="molecule type" value="Genomic_DNA"/>
</dbReference>